<dbReference type="HOGENOM" id="CLU_033684_0_0_1"/>
<keyword evidence="5" id="KW-0175">Coiled coil</keyword>
<evidence type="ECO:0000259" key="6">
    <source>
        <dbReference type="PROSITE" id="PS50280"/>
    </source>
</evidence>
<feature type="repeat" description="TPR" evidence="4">
    <location>
        <begin position="17"/>
        <end position="50"/>
    </location>
</feature>
<keyword evidence="4" id="KW-0802">TPR repeat</keyword>
<dbReference type="eggNOG" id="KOG0548">
    <property type="taxonomic scope" value="Eukaryota"/>
</dbReference>
<evidence type="ECO:0000256" key="1">
    <source>
        <dbReference type="ARBA" id="ARBA00022603"/>
    </source>
</evidence>
<dbReference type="PROSITE" id="PS50280">
    <property type="entry name" value="SET"/>
    <property type="match status" value="1"/>
</dbReference>
<dbReference type="AlphaFoldDB" id="Q22UE0"/>
<proteinExistence type="predicted"/>
<dbReference type="SUPFAM" id="SSF82199">
    <property type="entry name" value="SET domain"/>
    <property type="match status" value="1"/>
</dbReference>
<dbReference type="InParanoid" id="Q22UE0"/>
<dbReference type="GeneID" id="7846095"/>
<keyword evidence="1" id="KW-0489">Methyltransferase</keyword>
<evidence type="ECO:0000256" key="5">
    <source>
        <dbReference type="SAM" id="Coils"/>
    </source>
</evidence>
<dbReference type="RefSeq" id="XP_001008992.3">
    <property type="nucleotide sequence ID" value="XM_001008992.3"/>
</dbReference>
<dbReference type="EMBL" id="GG662830">
    <property type="protein sequence ID" value="EAR88747.3"/>
    <property type="molecule type" value="Genomic_DNA"/>
</dbReference>
<protein>
    <submittedName>
        <fullName evidence="7">SET domain protein</fullName>
    </submittedName>
</protein>
<dbReference type="SMART" id="SM00028">
    <property type="entry name" value="TPR"/>
    <property type="match status" value="3"/>
</dbReference>
<dbReference type="InterPro" id="IPR036464">
    <property type="entry name" value="Rubisco_LSMT_subst-bd_sf"/>
</dbReference>
<dbReference type="eggNOG" id="KOG1337">
    <property type="taxonomic scope" value="Eukaryota"/>
</dbReference>
<dbReference type="Pfam" id="PF09273">
    <property type="entry name" value="Rubis-subs-bind"/>
    <property type="match status" value="1"/>
</dbReference>
<feature type="domain" description="SET" evidence="6">
    <location>
        <begin position="165"/>
        <end position="381"/>
    </location>
</feature>
<dbReference type="InterPro" id="IPR019734">
    <property type="entry name" value="TPR_rpt"/>
</dbReference>
<dbReference type="InterPro" id="IPR001214">
    <property type="entry name" value="SET_dom"/>
</dbReference>
<evidence type="ECO:0000256" key="3">
    <source>
        <dbReference type="ARBA" id="ARBA00022691"/>
    </source>
</evidence>
<dbReference type="InterPro" id="IPR046341">
    <property type="entry name" value="SET_dom_sf"/>
</dbReference>
<dbReference type="GO" id="GO:0016279">
    <property type="term" value="F:protein-lysine N-methyltransferase activity"/>
    <property type="evidence" value="ECO:0007669"/>
    <property type="project" value="TreeGrafter"/>
</dbReference>
<accession>Q22UE0</accession>
<dbReference type="Gene3D" id="3.90.1420.10">
    <property type="entry name" value="Rubisco LSMT, substrate-binding domain"/>
    <property type="match status" value="1"/>
</dbReference>
<dbReference type="InterPro" id="IPR015353">
    <property type="entry name" value="Rubisco_LSMT_subst-bd"/>
</dbReference>
<dbReference type="Gene3D" id="3.90.1410.10">
    <property type="entry name" value="set domain protein methyltransferase, domain 1"/>
    <property type="match status" value="1"/>
</dbReference>
<evidence type="ECO:0000256" key="2">
    <source>
        <dbReference type="ARBA" id="ARBA00022679"/>
    </source>
</evidence>
<sequence>MAHKKKGNKDQKVISEGDRLKEQGNTQLQLENYHKAIDYYSQAIKFDDKNYAYFHNRSLAYYLLENFSQSLQDIQICKSLNKDYIQVYIREASAYHQLDQLDLALKSVQEGLQIEQNNEELLKLKDLIQQEINQQNQEKELADKETLKKSENLLSWVQANKGEFSSIKLKYLSTHNRSIVSKRIIQADETVISIPQEQVITLDVASSSDFCKILTEKNTQLVQQKHAYFALFLLQEQKKKDASHYKAYIDSLPTDLSSFPALFSEEELQYLEGTAALKLVQEQKEDIKTDYESISQVIPEFKSEFSFEQFRWAFLCSHSRVFGIKVKGVKTSVMVPLADMLNHKHSGQEDSEWVFDDATNCFTVKALKKIQRNQQIHFSYGSKCNSKLFLNYGFVDVQDHTETIKKLKEEERPGRQLIQNDYRGINYFNELPVVFCFDQAQDDPTLPIKAKLIGGSIPVCCLTRINEDFETQNSTGFLGYLRFICIRDPNQLGKLFDSHKKYIEQTNQSNLPFLPQKTPPLSVENEHKMWQRVQELLIPLLLKYKTTVVKDKELLESGSLSENQRNCVLIRLGEKNIIEYYIDMASKMMYLLENNDKKQILESAKSDPKYLPYFHYIIQVILARLLYQK</sequence>
<dbReference type="PANTHER" id="PTHR13271">
    <property type="entry name" value="UNCHARACTERIZED PUTATIVE METHYLTRANSFERASE"/>
    <property type="match status" value="1"/>
</dbReference>
<dbReference type="InterPro" id="IPR011990">
    <property type="entry name" value="TPR-like_helical_dom_sf"/>
</dbReference>
<evidence type="ECO:0000256" key="4">
    <source>
        <dbReference type="PROSITE-ProRule" id="PRU00339"/>
    </source>
</evidence>
<evidence type="ECO:0000313" key="7">
    <source>
        <dbReference type="EMBL" id="EAR88747.3"/>
    </source>
</evidence>
<dbReference type="KEGG" id="tet:TTHERM_00259420"/>
<organism evidence="7 8">
    <name type="scientific">Tetrahymena thermophila (strain SB210)</name>
    <dbReference type="NCBI Taxonomy" id="312017"/>
    <lineage>
        <taxon>Eukaryota</taxon>
        <taxon>Sar</taxon>
        <taxon>Alveolata</taxon>
        <taxon>Ciliophora</taxon>
        <taxon>Intramacronucleata</taxon>
        <taxon>Oligohymenophorea</taxon>
        <taxon>Hymenostomatida</taxon>
        <taxon>Tetrahymenina</taxon>
        <taxon>Tetrahymenidae</taxon>
        <taxon>Tetrahymena</taxon>
    </lineage>
</organism>
<dbReference type="OrthoDB" id="341421at2759"/>
<keyword evidence="3" id="KW-0949">S-adenosyl-L-methionine</keyword>
<dbReference type="PROSITE" id="PS50005">
    <property type="entry name" value="TPR"/>
    <property type="match status" value="2"/>
</dbReference>
<dbReference type="CDD" id="cd10527">
    <property type="entry name" value="SET_LSMT"/>
    <property type="match status" value="1"/>
</dbReference>
<dbReference type="GO" id="GO:0032259">
    <property type="term" value="P:methylation"/>
    <property type="evidence" value="ECO:0007669"/>
    <property type="project" value="UniProtKB-KW"/>
</dbReference>
<dbReference type="SUPFAM" id="SSF81822">
    <property type="entry name" value="RuBisCo LSMT C-terminal, substrate-binding domain"/>
    <property type="match status" value="1"/>
</dbReference>
<dbReference type="PANTHER" id="PTHR13271:SF137">
    <property type="entry name" value="SET DOMAIN-CONTAINING PROTEIN"/>
    <property type="match status" value="1"/>
</dbReference>
<dbReference type="Proteomes" id="UP000009168">
    <property type="component" value="Unassembled WGS sequence"/>
</dbReference>
<keyword evidence="8" id="KW-1185">Reference proteome</keyword>
<gene>
    <name evidence="7" type="ORF">TTHERM_00259420</name>
</gene>
<dbReference type="InterPro" id="IPR050600">
    <property type="entry name" value="SETD3_SETD6_MTase"/>
</dbReference>
<dbReference type="Pfam" id="PF00856">
    <property type="entry name" value="SET"/>
    <property type="match status" value="1"/>
</dbReference>
<reference evidence="8" key="1">
    <citation type="journal article" date="2006" name="PLoS Biol.">
        <title>Macronuclear genome sequence of the ciliate Tetrahymena thermophila, a model eukaryote.</title>
        <authorList>
            <person name="Eisen J.A."/>
            <person name="Coyne R.S."/>
            <person name="Wu M."/>
            <person name="Wu D."/>
            <person name="Thiagarajan M."/>
            <person name="Wortman J.R."/>
            <person name="Badger J.H."/>
            <person name="Ren Q."/>
            <person name="Amedeo P."/>
            <person name="Jones K.M."/>
            <person name="Tallon L.J."/>
            <person name="Delcher A.L."/>
            <person name="Salzberg S.L."/>
            <person name="Silva J.C."/>
            <person name="Haas B.J."/>
            <person name="Majoros W.H."/>
            <person name="Farzad M."/>
            <person name="Carlton J.M."/>
            <person name="Smith R.K. Jr."/>
            <person name="Garg J."/>
            <person name="Pearlman R.E."/>
            <person name="Karrer K.M."/>
            <person name="Sun L."/>
            <person name="Manning G."/>
            <person name="Elde N.C."/>
            <person name="Turkewitz A.P."/>
            <person name="Asai D.J."/>
            <person name="Wilkes D.E."/>
            <person name="Wang Y."/>
            <person name="Cai H."/>
            <person name="Collins K."/>
            <person name="Stewart B.A."/>
            <person name="Lee S.R."/>
            <person name="Wilamowska K."/>
            <person name="Weinberg Z."/>
            <person name="Ruzzo W.L."/>
            <person name="Wloga D."/>
            <person name="Gaertig J."/>
            <person name="Frankel J."/>
            <person name="Tsao C.-C."/>
            <person name="Gorovsky M.A."/>
            <person name="Keeling P.J."/>
            <person name="Waller R.F."/>
            <person name="Patron N.J."/>
            <person name="Cherry J.M."/>
            <person name="Stover N.A."/>
            <person name="Krieger C.J."/>
            <person name="del Toro C."/>
            <person name="Ryder H.F."/>
            <person name="Williamson S.C."/>
            <person name="Barbeau R.A."/>
            <person name="Hamilton E.P."/>
            <person name="Orias E."/>
        </authorList>
    </citation>
    <scope>NUCLEOTIDE SEQUENCE [LARGE SCALE GENOMIC DNA]</scope>
    <source>
        <strain evidence="8">SB210</strain>
    </source>
</reference>
<evidence type="ECO:0000313" key="8">
    <source>
        <dbReference type="Proteomes" id="UP000009168"/>
    </source>
</evidence>
<feature type="coiled-coil region" evidence="5">
    <location>
        <begin position="114"/>
        <end position="145"/>
    </location>
</feature>
<dbReference type="Gene3D" id="1.25.40.10">
    <property type="entry name" value="Tetratricopeptide repeat domain"/>
    <property type="match status" value="1"/>
</dbReference>
<feature type="repeat" description="TPR" evidence="4">
    <location>
        <begin position="85"/>
        <end position="118"/>
    </location>
</feature>
<keyword evidence="2" id="KW-0808">Transferase</keyword>
<name>Q22UE0_TETTS</name>
<dbReference type="SUPFAM" id="SSF48452">
    <property type="entry name" value="TPR-like"/>
    <property type="match status" value="1"/>
</dbReference>